<feature type="domain" description="ATPase dynein-related AAA" evidence="4">
    <location>
        <begin position="88"/>
        <end position="205"/>
    </location>
</feature>
<evidence type="ECO:0000313" key="6">
    <source>
        <dbReference type="Proteomes" id="UP000632828"/>
    </source>
</evidence>
<keyword evidence="6" id="KW-1185">Reference proteome</keyword>
<name>A0A8J6R0C7_9BACT</name>
<dbReference type="PANTHER" id="PTHR48103">
    <property type="entry name" value="MIDASIN-RELATED"/>
    <property type="match status" value="1"/>
</dbReference>
<evidence type="ECO:0000313" key="5">
    <source>
        <dbReference type="EMBL" id="MBD1401862.1"/>
    </source>
</evidence>
<dbReference type="GO" id="GO:0030687">
    <property type="term" value="C:preribosome, large subunit precursor"/>
    <property type="evidence" value="ECO:0007669"/>
    <property type="project" value="TreeGrafter"/>
</dbReference>
<proteinExistence type="predicted"/>
<accession>A0A8J6R0C7</accession>
<keyword evidence="2" id="KW-0067">ATP-binding</keyword>
<dbReference type="SUPFAM" id="SSF52540">
    <property type="entry name" value="P-loop containing nucleoside triphosphate hydrolases"/>
    <property type="match status" value="1"/>
</dbReference>
<evidence type="ECO:0000256" key="2">
    <source>
        <dbReference type="ARBA" id="ARBA00022840"/>
    </source>
</evidence>
<reference evidence="5" key="1">
    <citation type="submission" date="2020-09" db="EMBL/GenBank/DDBJ databases">
        <title>Pelobacter alkaliphilus sp. nov., a novel anaerobic arsenate-reducing bacterium from terrestrial mud volcano.</title>
        <authorList>
            <person name="Khomyakova M.A."/>
            <person name="Merkel A.Y."/>
            <person name="Slobodkin A.I."/>
        </authorList>
    </citation>
    <scope>NUCLEOTIDE SEQUENCE</scope>
    <source>
        <strain evidence="5">M08fum</strain>
    </source>
</reference>
<keyword evidence="1" id="KW-0547">Nucleotide-binding</keyword>
<evidence type="ECO:0000259" key="4">
    <source>
        <dbReference type="Pfam" id="PF07728"/>
    </source>
</evidence>
<dbReference type="InterPro" id="IPR027417">
    <property type="entry name" value="P-loop_NTPase"/>
</dbReference>
<dbReference type="EMBL" id="JACWUN010000025">
    <property type="protein sequence ID" value="MBD1401862.1"/>
    <property type="molecule type" value="Genomic_DNA"/>
</dbReference>
<evidence type="ECO:0000256" key="1">
    <source>
        <dbReference type="ARBA" id="ARBA00022741"/>
    </source>
</evidence>
<dbReference type="Pfam" id="PF07728">
    <property type="entry name" value="AAA_5"/>
    <property type="match status" value="1"/>
</dbReference>
<dbReference type="Proteomes" id="UP000632828">
    <property type="component" value="Unassembled WGS sequence"/>
</dbReference>
<dbReference type="InterPro" id="IPR011704">
    <property type="entry name" value="ATPase_dyneun-rel_AAA"/>
</dbReference>
<organism evidence="5 6">
    <name type="scientific">Pelovirga terrestris</name>
    <dbReference type="NCBI Taxonomy" id="2771352"/>
    <lineage>
        <taxon>Bacteria</taxon>
        <taxon>Pseudomonadati</taxon>
        <taxon>Thermodesulfobacteriota</taxon>
        <taxon>Desulfuromonadia</taxon>
        <taxon>Geobacterales</taxon>
        <taxon>Geobacteraceae</taxon>
        <taxon>Pelovirga</taxon>
    </lineage>
</organism>
<dbReference type="Gene3D" id="3.40.50.300">
    <property type="entry name" value="P-loop containing nucleotide triphosphate hydrolases"/>
    <property type="match status" value="1"/>
</dbReference>
<dbReference type="PANTHER" id="PTHR48103:SF2">
    <property type="entry name" value="MIDASIN"/>
    <property type="match status" value="1"/>
</dbReference>
<dbReference type="AlphaFoldDB" id="A0A8J6R0C7"/>
<protein>
    <submittedName>
        <fullName evidence="5">AAA family ATPase</fullName>
    </submittedName>
</protein>
<comment type="caution">
    <text evidence="5">The sequence shown here is derived from an EMBL/GenBank/DDBJ whole genome shotgun (WGS) entry which is preliminary data.</text>
</comment>
<dbReference type="GO" id="GO:0016887">
    <property type="term" value="F:ATP hydrolysis activity"/>
    <property type="evidence" value="ECO:0007669"/>
    <property type="project" value="InterPro"/>
</dbReference>
<dbReference type="RefSeq" id="WP_191157885.1">
    <property type="nucleotide sequence ID" value="NZ_JACWUN010000025.1"/>
</dbReference>
<dbReference type="CDD" id="cd00009">
    <property type="entry name" value="AAA"/>
    <property type="match status" value="1"/>
</dbReference>
<sequence>MSNADSKNQTATPASTTNLTNLLSAPEPVPAQYTVNEIFGFPSQMPLPGYQPGHPLVPQSLVSYVWSPGLAKDCIEWLCDPEPEPLWVSGPTGCGKTEALKQLFARLHIPTVIVSAKKSTEPDDILGRVQLVNGNTVFTPGPLLEAYARGYAIVFDEIDGYNPEVMMACHRLLEKAPVTLDDGTIITPASRILMAATANTRGDGQGGDVYAATSVFNLATLNRFEKWSMDYPSAEVEEQILAGALPSLDDKAITAMVRVATDIRVSWSQGSCPGPISIRDLKRWGRKLLLGANRTDVPVVFHAFDKAFGHGVDEHVRAMLHKLIQTHFNIPTPQILETKGGTS</sequence>
<feature type="region of interest" description="Disordered" evidence="3">
    <location>
        <begin position="1"/>
        <end position="23"/>
    </location>
</feature>
<dbReference type="GO" id="GO:0005524">
    <property type="term" value="F:ATP binding"/>
    <property type="evidence" value="ECO:0007669"/>
    <property type="project" value="UniProtKB-KW"/>
</dbReference>
<dbReference type="GO" id="GO:0000027">
    <property type="term" value="P:ribosomal large subunit assembly"/>
    <property type="evidence" value="ECO:0007669"/>
    <property type="project" value="TreeGrafter"/>
</dbReference>
<gene>
    <name evidence="5" type="ORF">ICT70_14460</name>
</gene>
<evidence type="ECO:0000256" key="3">
    <source>
        <dbReference type="SAM" id="MobiDB-lite"/>
    </source>
</evidence>